<name>A0A1M6EQL4_9BACT</name>
<dbReference type="FunCoup" id="A0A1M6EQL4">
    <property type="interactions" value="346"/>
</dbReference>
<sequence>MKRLPQQSTFELVVESLRAECARGGWNDKLPGARVLASRLGVSPPTVLKALGHLEQEGVLERPGERKAYRVKPQWVQKQGVKVSKAKKSVLILSHLEISELVDTTRTILERIKYKLVQKGWEVRTQVVNFVHVKTVQKSWDTLIQADENTPVLAVYGRPAIADWAKKNNIKILFLGGTKEGRQVTSVSVSSPDLAAQALSLLVEKGHRKIVLPLNDRADGFKEKIKQVTRTAVESAGSVYLESYHNPESPYFMPDVIRGMVQSMIKNHLPTAFVFLDWKELVAAHCCLAQAGLRVPQDVSMVLLNDQPEAEWFDPPLERFRFPSEEMANQVCKWLEKGKLESDVNIVPAKYVAGQTIAAPRNS</sequence>
<evidence type="ECO:0000313" key="5">
    <source>
        <dbReference type="EMBL" id="SHI87771.1"/>
    </source>
</evidence>
<dbReference type="OrthoDB" id="180305at2"/>
<keyword evidence="3" id="KW-0804">Transcription</keyword>
<keyword evidence="6" id="KW-1185">Reference proteome</keyword>
<keyword evidence="1" id="KW-0805">Transcription regulation</keyword>
<dbReference type="InterPro" id="IPR028082">
    <property type="entry name" value="Peripla_BP_I"/>
</dbReference>
<dbReference type="Pfam" id="PF00392">
    <property type="entry name" value="GntR"/>
    <property type="match status" value="1"/>
</dbReference>
<evidence type="ECO:0000256" key="1">
    <source>
        <dbReference type="ARBA" id="ARBA00023015"/>
    </source>
</evidence>
<dbReference type="InterPro" id="IPR046335">
    <property type="entry name" value="LacI/GalR-like_sensor"/>
</dbReference>
<dbReference type="PANTHER" id="PTHR30146">
    <property type="entry name" value="LACI-RELATED TRANSCRIPTIONAL REPRESSOR"/>
    <property type="match status" value="1"/>
</dbReference>
<accession>A0A1M6EQL4</accession>
<evidence type="ECO:0000313" key="6">
    <source>
        <dbReference type="Proteomes" id="UP000184510"/>
    </source>
</evidence>
<dbReference type="Gene3D" id="3.40.50.2300">
    <property type="match status" value="2"/>
</dbReference>
<dbReference type="SMART" id="SM00345">
    <property type="entry name" value="HTH_GNTR"/>
    <property type="match status" value="1"/>
</dbReference>
<organism evidence="5 6">
    <name type="scientific">Rubritalea squalenifaciens DSM 18772</name>
    <dbReference type="NCBI Taxonomy" id="1123071"/>
    <lineage>
        <taxon>Bacteria</taxon>
        <taxon>Pseudomonadati</taxon>
        <taxon>Verrucomicrobiota</taxon>
        <taxon>Verrucomicrobiia</taxon>
        <taxon>Verrucomicrobiales</taxon>
        <taxon>Rubritaleaceae</taxon>
        <taxon>Rubritalea</taxon>
    </lineage>
</organism>
<feature type="domain" description="HTH gntR-type" evidence="4">
    <location>
        <begin position="13"/>
        <end position="71"/>
    </location>
</feature>
<dbReference type="InterPro" id="IPR036390">
    <property type="entry name" value="WH_DNA-bd_sf"/>
</dbReference>
<gene>
    <name evidence="5" type="ORF">SAMN02745181_1096</name>
</gene>
<evidence type="ECO:0000256" key="3">
    <source>
        <dbReference type="ARBA" id="ARBA00023163"/>
    </source>
</evidence>
<protein>
    <submittedName>
        <fullName evidence="5">Transcriptional regulator, LacI family</fullName>
    </submittedName>
</protein>
<reference evidence="5 6" key="1">
    <citation type="submission" date="2016-11" db="EMBL/GenBank/DDBJ databases">
        <authorList>
            <person name="Jaros S."/>
            <person name="Januszkiewicz K."/>
            <person name="Wedrychowicz H."/>
        </authorList>
    </citation>
    <scope>NUCLEOTIDE SEQUENCE [LARGE SCALE GENOMIC DNA]</scope>
    <source>
        <strain evidence="5 6">DSM 18772</strain>
    </source>
</reference>
<keyword evidence="2" id="KW-0238">DNA-binding</keyword>
<proteinExistence type="predicted"/>
<dbReference type="InParanoid" id="A0A1M6EQL4"/>
<dbReference type="GO" id="GO:0000976">
    <property type="term" value="F:transcription cis-regulatory region binding"/>
    <property type="evidence" value="ECO:0007669"/>
    <property type="project" value="TreeGrafter"/>
</dbReference>
<dbReference type="STRING" id="1123071.SAMN02745181_1096"/>
<dbReference type="SUPFAM" id="SSF46785">
    <property type="entry name" value="Winged helix' DNA-binding domain"/>
    <property type="match status" value="1"/>
</dbReference>
<dbReference type="InterPro" id="IPR000524">
    <property type="entry name" value="Tscrpt_reg_HTH_GntR"/>
</dbReference>
<dbReference type="RefSeq" id="WP_143158451.1">
    <property type="nucleotide sequence ID" value="NZ_FQYR01000002.1"/>
</dbReference>
<dbReference type="Proteomes" id="UP000184510">
    <property type="component" value="Unassembled WGS sequence"/>
</dbReference>
<evidence type="ECO:0000256" key="2">
    <source>
        <dbReference type="ARBA" id="ARBA00023125"/>
    </source>
</evidence>
<dbReference type="SUPFAM" id="SSF53822">
    <property type="entry name" value="Periplasmic binding protein-like I"/>
    <property type="match status" value="1"/>
</dbReference>
<dbReference type="PANTHER" id="PTHR30146:SF109">
    <property type="entry name" value="HTH-TYPE TRANSCRIPTIONAL REGULATOR GALS"/>
    <property type="match status" value="1"/>
</dbReference>
<evidence type="ECO:0000259" key="4">
    <source>
        <dbReference type="SMART" id="SM00345"/>
    </source>
</evidence>
<dbReference type="InterPro" id="IPR036388">
    <property type="entry name" value="WH-like_DNA-bd_sf"/>
</dbReference>
<dbReference type="Pfam" id="PF13377">
    <property type="entry name" value="Peripla_BP_3"/>
    <property type="match status" value="1"/>
</dbReference>
<dbReference type="GO" id="GO:0003700">
    <property type="term" value="F:DNA-binding transcription factor activity"/>
    <property type="evidence" value="ECO:0007669"/>
    <property type="project" value="InterPro"/>
</dbReference>
<dbReference type="AlphaFoldDB" id="A0A1M6EQL4"/>
<dbReference type="EMBL" id="FQYR01000002">
    <property type="protein sequence ID" value="SHI87771.1"/>
    <property type="molecule type" value="Genomic_DNA"/>
</dbReference>
<dbReference type="Gene3D" id="1.10.10.10">
    <property type="entry name" value="Winged helix-like DNA-binding domain superfamily/Winged helix DNA-binding domain"/>
    <property type="match status" value="1"/>
</dbReference>